<evidence type="ECO:0000256" key="1">
    <source>
        <dbReference type="ARBA" id="ARBA00001946"/>
    </source>
</evidence>
<dbReference type="PROSITE" id="PS51462">
    <property type="entry name" value="NUDIX"/>
    <property type="match status" value="1"/>
</dbReference>
<dbReference type="PROSITE" id="PS00893">
    <property type="entry name" value="NUDIX_BOX"/>
    <property type="match status" value="1"/>
</dbReference>
<dbReference type="InterPro" id="IPR050241">
    <property type="entry name" value="NAD-cap_RNA_hydrolase_NudC"/>
</dbReference>
<feature type="region of interest" description="Disordered" evidence="10">
    <location>
        <begin position="1"/>
        <end position="39"/>
    </location>
</feature>
<organism evidence="12 14">
    <name type="scientific">Microbacterium stercoris</name>
    <dbReference type="NCBI Taxonomy" id="2820289"/>
    <lineage>
        <taxon>Bacteria</taxon>
        <taxon>Bacillati</taxon>
        <taxon>Actinomycetota</taxon>
        <taxon>Actinomycetes</taxon>
        <taxon>Micrococcales</taxon>
        <taxon>Microbacteriaceae</taxon>
        <taxon>Microbacterium</taxon>
    </lineage>
</organism>
<reference evidence="12" key="1">
    <citation type="submission" date="2021-03" db="EMBL/GenBank/DDBJ databases">
        <title>Microbacterium sp. nov., a novel actinobacterium isolated from cow dung.</title>
        <authorList>
            <person name="Zhang L."/>
        </authorList>
    </citation>
    <scope>NUCLEOTIDE SEQUENCE</scope>
    <source>
        <strain evidence="12">NEAU-LLB</strain>
    </source>
</reference>
<dbReference type="EMBL" id="JAGFOA010000005">
    <property type="protein sequence ID" value="MBO3664324.1"/>
    <property type="molecule type" value="Genomic_DNA"/>
</dbReference>
<dbReference type="InterPro" id="IPR015376">
    <property type="entry name" value="Znr_NADH_PPase"/>
</dbReference>
<gene>
    <name evidence="12" type="primary">nudC</name>
    <name evidence="12" type="ORF">J5V96_02265</name>
    <name evidence="13" type="ORF">J5V96_12510</name>
</gene>
<dbReference type="Gene3D" id="3.90.79.20">
    <property type="match status" value="1"/>
</dbReference>
<comment type="caution">
    <text evidence="12">The sequence shown here is derived from an EMBL/GenBank/DDBJ whole genome shotgun (WGS) entry which is preliminary data.</text>
</comment>
<dbReference type="Gene3D" id="3.90.79.10">
    <property type="entry name" value="Nucleoside Triphosphate Pyrophosphohydrolase"/>
    <property type="match status" value="1"/>
</dbReference>
<dbReference type="InterPro" id="IPR049734">
    <property type="entry name" value="NudC-like_C"/>
</dbReference>
<dbReference type="AlphaFoldDB" id="A0A939QG74"/>
<dbReference type="EMBL" id="JAGFOA010000001">
    <property type="protein sequence ID" value="MBO3662332.1"/>
    <property type="molecule type" value="Genomic_DNA"/>
</dbReference>
<feature type="compositionally biased region" description="Basic and acidic residues" evidence="10">
    <location>
        <begin position="1"/>
        <end position="14"/>
    </location>
</feature>
<dbReference type="EC" id="3.6.1.22" evidence="4"/>
<evidence type="ECO:0000256" key="7">
    <source>
        <dbReference type="ARBA" id="ARBA00022842"/>
    </source>
</evidence>
<accession>A0A939QG74</accession>
<keyword evidence="8" id="KW-0520">NAD</keyword>
<keyword evidence="5" id="KW-0479">Metal-binding</keyword>
<dbReference type="GO" id="GO:0019677">
    <property type="term" value="P:NAD+ catabolic process"/>
    <property type="evidence" value="ECO:0007669"/>
    <property type="project" value="TreeGrafter"/>
</dbReference>
<evidence type="ECO:0000256" key="5">
    <source>
        <dbReference type="ARBA" id="ARBA00022723"/>
    </source>
</evidence>
<evidence type="ECO:0000256" key="6">
    <source>
        <dbReference type="ARBA" id="ARBA00022801"/>
    </source>
</evidence>
<dbReference type="InterPro" id="IPR020084">
    <property type="entry name" value="NUDIX_hydrolase_CS"/>
</dbReference>
<proteinExistence type="inferred from homology"/>
<evidence type="ECO:0000256" key="4">
    <source>
        <dbReference type="ARBA" id="ARBA00012381"/>
    </source>
</evidence>
<feature type="compositionally biased region" description="Low complexity" evidence="10">
    <location>
        <begin position="15"/>
        <end position="34"/>
    </location>
</feature>
<keyword evidence="6 12" id="KW-0378">Hydrolase</keyword>
<comment type="catalytic activity">
    <reaction evidence="9">
        <text>a 5'-end NAD(+)-phospho-ribonucleoside in mRNA + H2O = a 5'-end phospho-adenosine-phospho-ribonucleoside in mRNA + beta-nicotinamide D-ribonucleotide + 2 H(+)</text>
        <dbReference type="Rhea" id="RHEA:60876"/>
        <dbReference type="Rhea" id="RHEA-COMP:15698"/>
        <dbReference type="Rhea" id="RHEA-COMP:15719"/>
        <dbReference type="ChEBI" id="CHEBI:14649"/>
        <dbReference type="ChEBI" id="CHEBI:15377"/>
        <dbReference type="ChEBI" id="CHEBI:15378"/>
        <dbReference type="ChEBI" id="CHEBI:144029"/>
        <dbReference type="ChEBI" id="CHEBI:144051"/>
    </reaction>
    <physiologicalReaction direction="left-to-right" evidence="9">
        <dbReference type="Rhea" id="RHEA:60877"/>
    </physiologicalReaction>
</comment>
<dbReference type="GO" id="GO:0005829">
    <property type="term" value="C:cytosol"/>
    <property type="evidence" value="ECO:0007669"/>
    <property type="project" value="TreeGrafter"/>
</dbReference>
<sequence length="317" mass="34199">MRRTERVERDEAGRSDAALPAARPDAVAPAAVDRSAAERDEPGLLDAVLSDPGTRVMVVHGALAAHAAGDEPRLQSFAPADVPAGAEWGFLGRAADGAAVVVAAFDPATPAPLDAHGWAGPREIGAALDEHAADTLMVAISLGRWLTDFGHCPLCGGRAVLRQAGWSRRCEDCGREHFPRNDPAVIVAITDPARERILLGANVNWRGRMHSCFAGFVEAGESLETAIHRELFEEAGVRVTDVRYVRSQPWPFPHSLMLGFEATAVDPDEARPDGTEIISLKWFTRDEIAEALAGRGEFGLPGRASIAYRLIREWHDE</sequence>
<dbReference type="GO" id="GO:0035529">
    <property type="term" value="F:NADH pyrophosphatase activity"/>
    <property type="evidence" value="ECO:0007669"/>
    <property type="project" value="TreeGrafter"/>
</dbReference>
<keyword evidence="7" id="KW-0460">Magnesium</keyword>
<comment type="cofactor">
    <cofactor evidence="2">
        <name>Zn(2+)</name>
        <dbReference type="ChEBI" id="CHEBI:29105"/>
    </cofactor>
</comment>
<protein>
    <recommendedName>
        <fullName evidence="4">NAD(+) diphosphatase</fullName>
        <ecNumber evidence="4">3.6.1.22</ecNumber>
    </recommendedName>
</protein>
<keyword evidence="14" id="KW-1185">Reference proteome</keyword>
<dbReference type="GO" id="GO:0006742">
    <property type="term" value="P:NADP+ catabolic process"/>
    <property type="evidence" value="ECO:0007669"/>
    <property type="project" value="TreeGrafter"/>
</dbReference>
<evidence type="ECO:0000256" key="10">
    <source>
        <dbReference type="SAM" id="MobiDB-lite"/>
    </source>
</evidence>
<dbReference type="Pfam" id="PF09297">
    <property type="entry name" value="Zn_ribbon_NUD"/>
    <property type="match status" value="1"/>
</dbReference>
<evidence type="ECO:0000256" key="3">
    <source>
        <dbReference type="ARBA" id="ARBA00009595"/>
    </source>
</evidence>
<evidence type="ECO:0000256" key="9">
    <source>
        <dbReference type="ARBA" id="ARBA00023679"/>
    </source>
</evidence>
<dbReference type="PANTHER" id="PTHR42904">
    <property type="entry name" value="NUDIX HYDROLASE, NUDC SUBFAMILY"/>
    <property type="match status" value="1"/>
</dbReference>
<evidence type="ECO:0000256" key="8">
    <source>
        <dbReference type="ARBA" id="ARBA00023027"/>
    </source>
</evidence>
<dbReference type="GO" id="GO:0046872">
    <property type="term" value="F:metal ion binding"/>
    <property type="evidence" value="ECO:0007669"/>
    <property type="project" value="UniProtKB-KW"/>
</dbReference>
<evidence type="ECO:0000313" key="13">
    <source>
        <dbReference type="EMBL" id="MBO3664324.1"/>
    </source>
</evidence>
<dbReference type="SUPFAM" id="SSF55811">
    <property type="entry name" value="Nudix"/>
    <property type="match status" value="1"/>
</dbReference>
<evidence type="ECO:0000259" key="11">
    <source>
        <dbReference type="PROSITE" id="PS51462"/>
    </source>
</evidence>
<comment type="cofactor">
    <cofactor evidence="1">
        <name>Mg(2+)</name>
        <dbReference type="ChEBI" id="CHEBI:18420"/>
    </cofactor>
</comment>
<name>A0A939QG74_9MICO</name>
<feature type="domain" description="Nudix hydrolase" evidence="11">
    <location>
        <begin position="179"/>
        <end position="305"/>
    </location>
</feature>
<dbReference type="Proteomes" id="UP000680132">
    <property type="component" value="Unassembled WGS sequence"/>
</dbReference>
<dbReference type="InterPro" id="IPR000086">
    <property type="entry name" value="NUDIX_hydrolase_dom"/>
</dbReference>
<evidence type="ECO:0000313" key="14">
    <source>
        <dbReference type="Proteomes" id="UP000680132"/>
    </source>
</evidence>
<dbReference type="InterPro" id="IPR015797">
    <property type="entry name" value="NUDIX_hydrolase-like_dom_sf"/>
</dbReference>
<dbReference type="RefSeq" id="WP_208500019.1">
    <property type="nucleotide sequence ID" value="NZ_JAGFOA010000001.1"/>
</dbReference>
<dbReference type="NCBIfam" id="NF001299">
    <property type="entry name" value="PRK00241.1"/>
    <property type="match status" value="1"/>
</dbReference>
<dbReference type="Pfam" id="PF00293">
    <property type="entry name" value="NUDIX"/>
    <property type="match status" value="1"/>
</dbReference>
<comment type="similarity">
    <text evidence="3">Belongs to the Nudix hydrolase family. NudC subfamily.</text>
</comment>
<dbReference type="PANTHER" id="PTHR42904:SF6">
    <property type="entry name" value="NAD-CAPPED RNA HYDROLASE NUDT12"/>
    <property type="match status" value="1"/>
</dbReference>
<evidence type="ECO:0000256" key="2">
    <source>
        <dbReference type="ARBA" id="ARBA00001947"/>
    </source>
</evidence>
<evidence type="ECO:0000313" key="12">
    <source>
        <dbReference type="EMBL" id="MBO3662332.1"/>
    </source>
</evidence>
<dbReference type="CDD" id="cd03429">
    <property type="entry name" value="NUDIX_NADH_pyrophosphatase_Nudt13"/>
    <property type="match status" value="1"/>
</dbReference>